<dbReference type="RefSeq" id="WP_328219226.1">
    <property type="nucleotide sequence ID" value="NZ_JARTLI010000037.1"/>
</dbReference>
<gene>
    <name evidence="1" type="ORF">P9850_14290</name>
</gene>
<evidence type="ECO:0000313" key="2">
    <source>
        <dbReference type="Proteomes" id="UP001339962"/>
    </source>
</evidence>
<protein>
    <submittedName>
        <fullName evidence="1">Uncharacterized protein</fullName>
    </submittedName>
</protein>
<comment type="caution">
    <text evidence="1">The sequence shown here is derived from an EMBL/GenBank/DDBJ whole genome shotgun (WGS) entry which is preliminary data.</text>
</comment>
<evidence type="ECO:0000313" key="1">
    <source>
        <dbReference type="EMBL" id="MED5052974.1"/>
    </source>
</evidence>
<reference evidence="1 2" key="1">
    <citation type="submission" date="2023-03" db="EMBL/GenBank/DDBJ databases">
        <title>Bacillus Genome Sequencing.</title>
        <authorList>
            <person name="Dunlap C."/>
        </authorList>
    </citation>
    <scope>NUCLEOTIDE SEQUENCE [LARGE SCALE GENOMIC DNA]</scope>
    <source>
        <strain evidence="1 2">NRS-38</strain>
    </source>
</reference>
<sequence>MLSEDIIRIGRPIVSGDLSNEQRIRWLTDVDNEVCKNFFQHVFLIEIFADHADFHFLEIGNDEGEDFQVDKTRNAAFPIIYPNGGNPLHAQGIYPVPVFLMYEKHINDMNKEKEFASKVVLPRLKKTVIYKNESDERLECIAQQVAALLKENYDSFIEDEKQLGILYICDLNSPSFKSLSGNNLDKKLLRITESKLFPSSHLYLDGDIALEGIIEARFSEAKELGYKKKAISTITNKQEEEVVSIYNKSWLWLSPTWEMPKPIHWEKNDWINGIKVDKKSYEAFLYGAQFLKQITAPISNAILKEMFAPYMNVEAKRKMKSTSFEQIYGVPLVVPLLDGDSQQLYKKYSRILNQENLTDADLHLEILAGINRIIPRFSDEHRLNLLYYSGDLSRGNMHVRLMLTDIIPSVAEKLQTLIKEINTIDLFDIRAFFNLSQDRTFYRVQSLPSIISNAFGQGYTWSTLQSIFHQQPLGINRIYEATARKLAELANKEDYWGMMDELVFHFVFLAFYNKYSLRIAQNKERVKTLNGWNLLLDKYREGKIFLEDLLEVEQLGFVTGLLLKQFSHSYHFKTGHDDFLKHRVIKFGSKITPEMIWKSGILICEPLKLQWNMNLASNFEKVLPYVLQAFIEADNKKLLINEKDKFMTAFWSGYLVYKKEQKEEGNESGN</sequence>
<organism evidence="1 2">
    <name type="scientific">Anoxybacteroides rupiense</name>
    <dbReference type="NCBI Taxonomy" id="311460"/>
    <lineage>
        <taxon>Bacteria</taxon>
        <taxon>Bacillati</taxon>
        <taxon>Bacillota</taxon>
        <taxon>Bacilli</taxon>
        <taxon>Bacillales</taxon>
        <taxon>Anoxybacillaceae</taxon>
        <taxon>Anoxybacteroides</taxon>
    </lineage>
</organism>
<dbReference type="Proteomes" id="UP001339962">
    <property type="component" value="Unassembled WGS sequence"/>
</dbReference>
<proteinExistence type="predicted"/>
<dbReference type="EMBL" id="JARTLI010000037">
    <property type="protein sequence ID" value="MED5052974.1"/>
    <property type="molecule type" value="Genomic_DNA"/>
</dbReference>
<accession>A0ABD5IYU3</accession>
<name>A0ABD5IYU3_9BACL</name>
<dbReference type="AlphaFoldDB" id="A0ABD5IYU3"/>